<keyword evidence="2" id="KW-1185">Reference proteome</keyword>
<dbReference type="EMBL" id="CAAALY010273460">
    <property type="protein sequence ID" value="VEL42263.1"/>
    <property type="molecule type" value="Genomic_DNA"/>
</dbReference>
<gene>
    <name evidence="1" type="ORF">PXEA_LOCUS35703</name>
</gene>
<dbReference type="AlphaFoldDB" id="A0A448XQA0"/>
<accession>A0A448XQA0</accession>
<organism evidence="1 2">
    <name type="scientific">Protopolystoma xenopodis</name>
    <dbReference type="NCBI Taxonomy" id="117903"/>
    <lineage>
        <taxon>Eukaryota</taxon>
        <taxon>Metazoa</taxon>
        <taxon>Spiralia</taxon>
        <taxon>Lophotrochozoa</taxon>
        <taxon>Platyhelminthes</taxon>
        <taxon>Monogenea</taxon>
        <taxon>Polyopisthocotylea</taxon>
        <taxon>Polystomatidea</taxon>
        <taxon>Polystomatidae</taxon>
        <taxon>Protopolystoma</taxon>
    </lineage>
</organism>
<dbReference type="Proteomes" id="UP000784294">
    <property type="component" value="Unassembled WGS sequence"/>
</dbReference>
<dbReference type="Gene3D" id="3.90.79.10">
    <property type="entry name" value="Nucleoside Triphosphate Pyrophosphohydrolase"/>
    <property type="match status" value="1"/>
</dbReference>
<evidence type="ECO:0008006" key="3">
    <source>
        <dbReference type="Google" id="ProtNLM"/>
    </source>
</evidence>
<name>A0A448XQA0_9PLAT</name>
<evidence type="ECO:0000313" key="2">
    <source>
        <dbReference type="Proteomes" id="UP000784294"/>
    </source>
</evidence>
<dbReference type="OrthoDB" id="10249920at2759"/>
<proteinExistence type="predicted"/>
<evidence type="ECO:0000313" key="1">
    <source>
        <dbReference type="EMBL" id="VEL42263.1"/>
    </source>
</evidence>
<sequence length="91" mass="9979">MLGNKMTMFCVDVTNAHKVEGAGGGNPSEGEVIEVIDWPLSELDKLLLQGSYLDPSTESPEIPETVASLLFAVMWYKQNVLGRKFHQEGPS</sequence>
<comment type="caution">
    <text evidence="1">The sequence shown here is derived from an EMBL/GenBank/DDBJ whole genome shotgun (WGS) entry which is preliminary data.</text>
</comment>
<protein>
    <recommendedName>
        <fullName evidence="3">Nudix hydrolase domain-containing protein</fullName>
    </recommendedName>
</protein>
<reference evidence="1" key="1">
    <citation type="submission" date="2018-11" db="EMBL/GenBank/DDBJ databases">
        <authorList>
            <consortium name="Pathogen Informatics"/>
        </authorList>
    </citation>
    <scope>NUCLEOTIDE SEQUENCE</scope>
</reference>